<feature type="transmembrane region" description="Helical" evidence="7">
    <location>
        <begin position="35"/>
        <end position="58"/>
    </location>
</feature>
<gene>
    <name evidence="9" type="ORF">JO380_002311</name>
</gene>
<feature type="region of interest" description="Disordered" evidence="6">
    <location>
        <begin position="1"/>
        <end position="27"/>
    </location>
</feature>
<feature type="transmembrane region" description="Helical" evidence="7">
    <location>
        <begin position="193"/>
        <end position="210"/>
    </location>
</feature>
<dbReference type="PANTHER" id="PTHR23513:SF6">
    <property type="entry name" value="MAJOR FACILITATOR SUPERFAMILY ASSOCIATED DOMAIN-CONTAINING PROTEIN"/>
    <property type="match status" value="1"/>
</dbReference>
<feature type="transmembrane region" description="Helical" evidence="7">
    <location>
        <begin position="70"/>
        <end position="90"/>
    </location>
</feature>
<feature type="transmembrane region" description="Helical" evidence="7">
    <location>
        <begin position="335"/>
        <end position="353"/>
    </location>
</feature>
<evidence type="ECO:0000256" key="2">
    <source>
        <dbReference type="ARBA" id="ARBA00022475"/>
    </source>
</evidence>
<feature type="compositionally biased region" description="Low complexity" evidence="6">
    <location>
        <begin position="229"/>
        <end position="240"/>
    </location>
</feature>
<evidence type="ECO:0000256" key="7">
    <source>
        <dbReference type="SAM" id="Phobius"/>
    </source>
</evidence>
<evidence type="ECO:0000256" key="6">
    <source>
        <dbReference type="SAM" id="MobiDB-lite"/>
    </source>
</evidence>
<evidence type="ECO:0000256" key="3">
    <source>
        <dbReference type="ARBA" id="ARBA00022692"/>
    </source>
</evidence>
<dbReference type="Gene3D" id="1.20.1250.20">
    <property type="entry name" value="MFS general substrate transporter like domains"/>
    <property type="match status" value="1"/>
</dbReference>
<name>A0ABU0GKP7_9CELL</name>
<protein>
    <submittedName>
        <fullName evidence="9">MFS family permease</fullName>
    </submittedName>
</protein>
<dbReference type="RefSeq" id="WP_307416626.1">
    <property type="nucleotide sequence ID" value="NZ_JAUSVM010000001.1"/>
</dbReference>
<feature type="transmembrane region" description="Helical" evidence="7">
    <location>
        <begin position="359"/>
        <end position="377"/>
    </location>
</feature>
<feature type="transmembrane region" description="Helical" evidence="7">
    <location>
        <begin position="389"/>
        <end position="415"/>
    </location>
</feature>
<feature type="domain" description="Major facilitator superfamily (MFS) profile" evidence="8">
    <location>
        <begin position="34"/>
        <end position="447"/>
    </location>
</feature>
<feature type="transmembrane region" description="Helical" evidence="7">
    <location>
        <begin position="421"/>
        <end position="443"/>
    </location>
</feature>
<evidence type="ECO:0000259" key="8">
    <source>
        <dbReference type="PROSITE" id="PS50850"/>
    </source>
</evidence>
<evidence type="ECO:0000313" key="10">
    <source>
        <dbReference type="Proteomes" id="UP001240250"/>
    </source>
</evidence>
<dbReference type="PROSITE" id="PS50850">
    <property type="entry name" value="MFS"/>
    <property type="match status" value="1"/>
</dbReference>
<reference evidence="9 10" key="1">
    <citation type="submission" date="2023-07" db="EMBL/GenBank/DDBJ databases">
        <title>Sequencing the genomes of 1000 actinobacteria strains.</title>
        <authorList>
            <person name="Klenk H.-P."/>
        </authorList>
    </citation>
    <scope>NUCLEOTIDE SEQUENCE [LARGE SCALE GENOMIC DNA]</scope>
    <source>
        <strain evidence="9 10">DSM 14785</strain>
    </source>
</reference>
<evidence type="ECO:0000256" key="4">
    <source>
        <dbReference type="ARBA" id="ARBA00022989"/>
    </source>
</evidence>
<dbReference type="CDD" id="cd06173">
    <property type="entry name" value="MFS_MefA_like"/>
    <property type="match status" value="1"/>
</dbReference>
<dbReference type="SUPFAM" id="SSF103473">
    <property type="entry name" value="MFS general substrate transporter"/>
    <property type="match status" value="1"/>
</dbReference>
<comment type="subcellular location">
    <subcellularLocation>
        <location evidence="1">Cell membrane</location>
        <topology evidence="1">Multi-pass membrane protein</topology>
    </subcellularLocation>
</comment>
<evidence type="ECO:0000313" key="9">
    <source>
        <dbReference type="EMBL" id="MDQ0425930.1"/>
    </source>
</evidence>
<dbReference type="EMBL" id="JAUSVM010000001">
    <property type="protein sequence ID" value="MDQ0425930.1"/>
    <property type="molecule type" value="Genomic_DNA"/>
</dbReference>
<keyword evidence="5 7" id="KW-0472">Membrane</keyword>
<keyword evidence="4 7" id="KW-1133">Transmembrane helix</keyword>
<dbReference type="PANTHER" id="PTHR23513">
    <property type="entry name" value="INTEGRAL MEMBRANE EFFLUX PROTEIN-RELATED"/>
    <property type="match status" value="1"/>
</dbReference>
<evidence type="ECO:0000256" key="5">
    <source>
        <dbReference type="ARBA" id="ARBA00023136"/>
    </source>
</evidence>
<dbReference type="Proteomes" id="UP001240250">
    <property type="component" value="Unassembled WGS sequence"/>
</dbReference>
<accession>A0ABU0GKP7</accession>
<dbReference type="Pfam" id="PF07690">
    <property type="entry name" value="MFS_1"/>
    <property type="match status" value="1"/>
</dbReference>
<proteinExistence type="predicted"/>
<dbReference type="InterPro" id="IPR020846">
    <property type="entry name" value="MFS_dom"/>
</dbReference>
<feature type="transmembrane region" description="Helical" evidence="7">
    <location>
        <begin position="304"/>
        <end position="323"/>
    </location>
</feature>
<feature type="region of interest" description="Disordered" evidence="6">
    <location>
        <begin position="220"/>
        <end position="240"/>
    </location>
</feature>
<keyword evidence="10" id="KW-1185">Reference proteome</keyword>
<keyword evidence="2" id="KW-1003">Cell membrane</keyword>
<dbReference type="InterPro" id="IPR011701">
    <property type="entry name" value="MFS"/>
</dbReference>
<keyword evidence="3 7" id="KW-0812">Transmembrane</keyword>
<comment type="caution">
    <text evidence="9">The sequence shown here is derived from an EMBL/GenBank/DDBJ whole genome shotgun (WGS) entry which is preliminary data.</text>
</comment>
<sequence>MTATAPPAAPAPPPPTPEPATDATPDAPRPLGRRFAALLTATGAANLGDGIVAVGVPLVALGLTRSPDKIALLSAATWLPWLVLGLTAGVLVDRGDRRRLQIAGLAARAALLAVGGWLAATDALTLPLLVGLVLAYGVTEVVVDLAAGAIVPDLVPRERLAAANGRVMAVQQVANAFLGAPVAGALLTLGTGWVLGVPAALAVAGALVLWRHVPGRYRRTAPATPAPTTPATTADGAASPDAAARRTSAWSDVREGLRFVTRHRVLRVVVLTGAVLNMCSAAYFAVFVLWVVGPGSAVGMTEQTYPLLTLGIAVGAVAGSVLGEPLVRRVGEVRLMVTCWALAFSLLAVPVLVPRVAPLAVVLVLLGLLSTVGNVISETVRQRLVPAHLLGRVAGAARTLGYGLMPAGALVAGVLATRHGLAPVLLGATALSVVAVAAAAALLRQRDVDAHELPAPAPVEG</sequence>
<feature type="compositionally biased region" description="Pro residues" evidence="6">
    <location>
        <begin position="7"/>
        <end position="18"/>
    </location>
</feature>
<evidence type="ECO:0000256" key="1">
    <source>
        <dbReference type="ARBA" id="ARBA00004651"/>
    </source>
</evidence>
<feature type="transmembrane region" description="Helical" evidence="7">
    <location>
        <begin position="268"/>
        <end position="292"/>
    </location>
</feature>
<organism evidence="9 10">
    <name type="scientific">Cellulomonas iranensis</name>
    <dbReference type="NCBI Taxonomy" id="76862"/>
    <lineage>
        <taxon>Bacteria</taxon>
        <taxon>Bacillati</taxon>
        <taxon>Actinomycetota</taxon>
        <taxon>Actinomycetes</taxon>
        <taxon>Micrococcales</taxon>
        <taxon>Cellulomonadaceae</taxon>
        <taxon>Cellulomonas</taxon>
    </lineage>
</organism>
<dbReference type="InterPro" id="IPR036259">
    <property type="entry name" value="MFS_trans_sf"/>
</dbReference>